<sequence length="88" mass="9049">MGSCGGADMGSLKEDAVACGVPDDGGGERQCLCVGLWVFCLAMKILFKVSFLSENEKVGGFGAPSSARNSITAADGFKVPAAEERKMA</sequence>
<dbReference type="Proteomes" id="UP000030645">
    <property type="component" value="Unassembled WGS sequence"/>
</dbReference>
<gene>
    <name evidence="1" type="ORF">L484_009549</name>
</gene>
<keyword evidence="2" id="KW-1185">Reference proteome</keyword>
<evidence type="ECO:0000313" key="1">
    <source>
        <dbReference type="EMBL" id="EXC32849.1"/>
    </source>
</evidence>
<proteinExistence type="predicted"/>
<name>W9SKD7_9ROSA</name>
<evidence type="ECO:0000313" key="2">
    <source>
        <dbReference type="Proteomes" id="UP000030645"/>
    </source>
</evidence>
<dbReference type="EMBL" id="KE346315">
    <property type="protein sequence ID" value="EXC32849.1"/>
    <property type="molecule type" value="Genomic_DNA"/>
</dbReference>
<dbReference type="AlphaFoldDB" id="W9SKD7"/>
<protein>
    <submittedName>
        <fullName evidence="1">Uncharacterized protein</fullName>
    </submittedName>
</protein>
<reference evidence="2" key="1">
    <citation type="submission" date="2013-01" db="EMBL/GenBank/DDBJ databases">
        <title>Draft Genome Sequence of a Mulberry Tree, Morus notabilis C.K. Schneid.</title>
        <authorList>
            <person name="He N."/>
            <person name="Zhao S."/>
        </authorList>
    </citation>
    <scope>NUCLEOTIDE SEQUENCE</scope>
</reference>
<accession>W9SKD7</accession>
<organism evidence="1 2">
    <name type="scientific">Morus notabilis</name>
    <dbReference type="NCBI Taxonomy" id="981085"/>
    <lineage>
        <taxon>Eukaryota</taxon>
        <taxon>Viridiplantae</taxon>
        <taxon>Streptophyta</taxon>
        <taxon>Embryophyta</taxon>
        <taxon>Tracheophyta</taxon>
        <taxon>Spermatophyta</taxon>
        <taxon>Magnoliopsida</taxon>
        <taxon>eudicotyledons</taxon>
        <taxon>Gunneridae</taxon>
        <taxon>Pentapetalae</taxon>
        <taxon>rosids</taxon>
        <taxon>fabids</taxon>
        <taxon>Rosales</taxon>
        <taxon>Moraceae</taxon>
        <taxon>Moreae</taxon>
        <taxon>Morus</taxon>
    </lineage>
</organism>